<comment type="caution">
    <text evidence="1">The sequence shown here is derived from an EMBL/GenBank/DDBJ whole genome shotgun (WGS) entry which is preliminary data.</text>
</comment>
<evidence type="ECO:0000313" key="2">
    <source>
        <dbReference type="Proteomes" id="UP000037393"/>
    </source>
</evidence>
<dbReference type="InterPro" id="IPR054496">
    <property type="entry name" value="E217_GP41"/>
</dbReference>
<keyword evidence="2" id="KW-1185">Reference proteome</keyword>
<dbReference type="Pfam" id="PF22759">
    <property type="entry name" value="E217_GP41"/>
    <property type="match status" value="1"/>
</dbReference>
<accession>A0A0L0GZA4</accession>
<reference evidence="1 2" key="1">
    <citation type="journal article" date="2015" name="Appl. Environ. Microbiol.">
        <title>The Enterobacterium Trabulsiella odontotermitis Presents Novel Adaptations Related to Its Association with Fungus-Growing Termites.</title>
        <authorList>
            <person name="Sapountzis P."/>
            <person name="Gruntjes T."/>
            <person name="Otani S."/>
            <person name="Estevez J."/>
            <person name="da Costa R.R."/>
            <person name="Plunkett G.3rd."/>
            <person name="Perna N.T."/>
            <person name="Poulsen M."/>
        </authorList>
    </citation>
    <scope>NUCLEOTIDE SEQUENCE [LARGE SCALE GENOMIC DNA]</scope>
    <source>
        <strain evidence="1 2">12</strain>
    </source>
</reference>
<dbReference type="OrthoDB" id="5690318at2"/>
<dbReference type="PATRIC" id="fig|379893.4.peg.3432"/>
<dbReference type="Proteomes" id="UP000037393">
    <property type="component" value="Unassembled WGS sequence"/>
</dbReference>
<name>A0A0L0GZA4_9ENTR</name>
<evidence type="ECO:0000313" key="1">
    <source>
        <dbReference type="EMBL" id="KNC94036.1"/>
    </source>
</evidence>
<dbReference type="RefSeq" id="WP_049856729.1">
    <property type="nucleotide sequence ID" value="NZ_JNGI01000035.1"/>
</dbReference>
<sequence>MYGKKELSFVFTGDAGTFDNKGTDKITIGNIRASAKLMASGNYSGFTAEIALYGLSAELLSMLSTKGTIGAMEESPGAVEVEIYSGKTQLFRGGIWAAYANMNAMPESSLMFNAVAGLSLRTNATLAFSQAGPVDLADMLSAIARAAGMGYRMVGVKGTINNPHFTGSAMQQIIDICSDYQLAYQIVANVLIVWPQNGTMDDVAPYVSPETGLVGYPVFSQSGIMFQTTFSPLLSAGRAVELKTSLPNASGRYILTTVEHMLTTWTEGGSWHSICQGFRISNE</sequence>
<gene>
    <name evidence="1" type="ORF">GM31_16905</name>
</gene>
<proteinExistence type="predicted"/>
<organism evidence="1 2">
    <name type="scientific">Trabulsiella odontotermitis</name>
    <dbReference type="NCBI Taxonomy" id="379893"/>
    <lineage>
        <taxon>Bacteria</taxon>
        <taxon>Pseudomonadati</taxon>
        <taxon>Pseudomonadota</taxon>
        <taxon>Gammaproteobacteria</taxon>
        <taxon>Enterobacterales</taxon>
        <taxon>Enterobacteriaceae</taxon>
        <taxon>Trabulsiella</taxon>
    </lineage>
</organism>
<protein>
    <recommendedName>
        <fullName evidence="3">Tail protein</fullName>
    </recommendedName>
</protein>
<dbReference type="AlphaFoldDB" id="A0A0L0GZA4"/>
<evidence type="ECO:0008006" key="3">
    <source>
        <dbReference type="Google" id="ProtNLM"/>
    </source>
</evidence>
<dbReference type="EMBL" id="JNGI01000035">
    <property type="protein sequence ID" value="KNC94036.1"/>
    <property type="molecule type" value="Genomic_DNA"/>
</dbReference>